<dbReference type="OrthoDB" id="5109074at2"/>
<organism evidence="3 4">
    <name type="scientific">Humibacter ginsenosidimutans</name>
    <dbReference type="NCBI Taxonomy" id="2599293"/>
    <lineage>
        <taxon>Bacteria</taxon>
        <taxon>Bacillati</taxon>
        <taxon>Actinomycetota</taxon>
        <taxon>Actinomycetes</taxon>
        <taxon>Micrococcales</taxon>
        <taxon>Microbacteriaceae</taxon>
        <taxon>Humibacter</taxon>
    </lineage>
</organism>
<feature type="compositionally biased region" description="Low complexity" evidence="1">
    <location>
        <begin position="107"/>
        <end position="117"/>
    </location>
</feature>
<evidence type="ECO:0000256" key="2">
    <source>
        <dbReference type="SAM" id="Phobius"/>
    </source>
</evidence>
<evidence type="ECO:0000313" key="4">
    <source>
        <dbReference type="Proteomes" id="UP000320216"/>
    </source>
</evidence>
<accession>A0A5B8M3U7</accession>
<keyword evidence="2" id="KW-0472">Membrane</keyword>
<feature type="transmembrane region" description="Helical" evidence="2">
    <location>
        <begin position="186"/>
        <end position="212"/>
    </location>
</feature>
<dbReference type="AlphaFoldDB" id="A0A5B8M3U7"/>
<proteinExistence type="predicted"/>
<name>A0A5B8M3U7_9MICO</name>
<reference evidence="3 4" key="1">
    <citation type="submission" date="2019-07" db="EMBL/GenBank/DDBJ databases">
        <title>Full genome sequence of Humibacter sp. WJ7-1.</title>
        <authorList>
            <person name="Im W.-T."/>
        </authorList>
    </citation>
    <scope>NUCLEOTIDE SEQUENCE [LARGE SCALE GENOMIC DNA]</scope>
    <source>
        <strain evidence="3 4">WJ7-1</strain>
    </source>
</reference>
<keyword evidence="2" id="KW-0812">Transmembrane</keyword>
<keyword evidence="2" id="KW-1133">Transmembrane helix</keyword>
<sequence length="350" mass="36262">MSNETPQSAGGPDETDATDAVGDENEDAFTGTPVDTVETTAHEETVAADTADADLDTDDADLDEADVPPVAASAHAAGGASGTAPIFADQPHRIDEVPVDEGEPEPAVEAPGAAADAITESASEGEPERESYATGVAAAGAASMAGTGADADVDTGAATAAPVQPVPVYVTAPTPPKGKGNRLMGILVGVVATLAFAVVFAAVVLGLFYLFALHAPGTVMNTWEHYLPTAGFWVPVVIFFLAYALLIAIVNRGGWWAYVLGSFFVGVIVYFGYIGGALLTVKAWTLSLDQANQFIGTLWAHPLTIASAIVAREVAMWFGAWIAARGRRVRARNLEAQREYDRSMAAGQNA</sequence>
<feature type="compositionally biased region" description="Acidic residues" evidence="1">
    <location>
        <begin position="13"/>
        <end position="27"/>
    </location>
</feature>
<dbReference type="EMBL" id="CP042305">
    <property type="protein sequence ID" value="QDZ15033.1"/>
    <property type="molecule type" value="Genomic_DNA"/>
</dbReference>
<evidence type="ECO:0000256" key="1">
    <source>
        <dbReference type="SAM" id="MobiDB-lite"/>
    </source>
</evidence>
<dbReference type="Proteomes" id="UP000320216">
    <property type="component" value="Chromosome"/>
</dbReference>
<feature type="compositionally biased region" description="Acidic residues" evidence="1">
    <location>
        <begin position="97"/>
        <end position="106"/>
    </location>
</feature>
<keyword evidence="4" id="KW-1185">Reference proteome</keyword>
<gene>
    <name evidence="3" type="ORF">FPZ11_09855</name>
</gene>
<feature type="region of interest" description="Disordered" evidence="1">
    <location>
        <begin position="1"/>
        <end position="133"/>
    </location>
</feature>
<protein>
    <submittedName>
        <fullName evidence="3">Uncharacterized protein</fullName>
    </submittedName>
</protein>
<dbReference type="KEGG" id="huw:FPZ11_09855"/>
<dbReference type="RefSeq" id="WP_146320482.1">
    <property type="nucleotide sequence ID" value="NZ_CP042305.1"/>
</dbReference>
<feature type="transmembrane region" description="Helical" evidence="2">
    <location>
        <begin position="299"/>
        <end position="324"/>
    </location>
</feature>
<evidence type="ECO:0000313" key="3">
    <source>
        <dbReference type="EMBL" id="QDZ15033.1"/>
    </source>
</evidence>
<feature type="transmembrane region" description="Helical" evidence="2">
    <location>
        <begin position="232"/>
        <end position="250"/>
    </location>
</feature>
<feature type="compositionally biased region" description="Low complexity" evidence="1">
    <location>
        <begin position="67"/>
        <end position="84"/>
    </location>
</feature>
<feature type="compositionally biased region" description="Acidic residues" evidence="1">
    <location>
        <begin position="51"/>
        <end position="66"/>
    </location>
</feature>
<feature type="transmembrane region" description="Helical" evidence="2">
    <location>
        <begin position="257"/>
        <end position="279"/>
    </location>
</feature>